<dbReference type="GO" id="GO:0004563">
    <property type="term" value="F:beta-N-acetylhexosaminidase activity"/>
    <property type="evidence" value="ECO:0007669"/>
    <property type="project" value="UniProtKB-EC"/>
</dbReference>
<dbReference type="Pfam" id="PF02838">
    <property type="entry name" value="Glyco_hydro_20b"/>
    <property type="match status" value="1"/>
</dbReference>
<dbReference type="SUPFAM" id="SSF55545">
    <property type="entry name" value="beta-N-acetylhexosaminidase-like domain"/>
    <property type="match status" value="1"/>
</dbReference>
<evidence type="ECO:0000256" key="1">
    <source>
        <dbReference type="ARBA" id="ARBA00001231"/>
    </source>
</evidence>
<dbReference type="InterPro" id="IPR029018">
    <property type="entry name" value="Hex-like_dom2"/>
</dbReference>
<dbReference type="InterPro" id="IPR015882">
    <property type="entry name" value="HEX_bac_N"/>
</dbReference>
<evidence type="ECO:0000256" key="5">
    <source>
        <dbReference type="ARBA" id="ARBA00023295"/>
    </source>
</evidence>
<comment type="catalytic activity">
    <reaction evidence="1">
        <text>Hydrolysis of terminal non-reducing N-acetyl-D-hexosamine residues in N-acetyl-beta-D-hexosaminides.</text>
        <dbReference type="EC" id="3.2.1.52"/>
    </reaction>
</comment>
<comment type="similarity">
    <text evidence="2">Belongs to the glycosyl hydrolase 20 family.</text>
</comment>
<dbReference type="EMBL" id="CP007139">
    <property type="protein sequence ID" value="AIE85306.1"/>
    <property type="molecule type" value="Genomic_DNA"/>
</dbReference>
<evidence type="ECO:0000256" key="4">
    <source>
        <dbReference type="ARBA" id="ARBA00022801"/>
    </source>
</evidence>
<dbReference type="Gene3D" id="3.30.379.10">
    <property type="entry name" value="Chitobiase/beta-hexosaminidase domain 2-like"/>
    <property type="match status" value="1"/>
</dbReference>
<dbReference type="OrthoDB" id="1098018at2"/>
<evidence type="ECO:0000313" key="9">
    <source>
        <dbReference type="EMBL" id="AIE85306.1"/>
    </source>
</evidence>
<keyword evidence="5" id="KW-0326">Glycosidase</keyword>
<evidence type="ECO:0000259" key="7">
    <source>
        <dbReference type="Pfam" id="PF00728"/>
    </source>
</evidence>
<organism evidence="9 10">
    <name type="scientific">Fimbriimonas ginsengisoli Gsoil 348</name>
    <dbReference type="NCBI Taxonomy" id="661478"/>
    <lineage>
        <taxon>Bacteria</taxon>
        <taxon>Bacillati</taxon>
        <taxon>Armatimonadota</taxon>
        <taxon>Fimbriimonadia</taxon>
        <taxon>Fimbriimonadales</taxon>
        <taxon>Fimbriimonadaceae</taxon>
        <taxon>Fimbriimonas</taxon>
    </lineage>
</organism>
<dbReference type="eggNOG" id="COG3525">
    <property type="taxonomic scope" value="Bacteria"/>
</dbReference>
<dbReference type="RefSeq" id="WP_025226113.1">
    <property type="nucleotide sequence ID" value="NZ_CP007139.1"/>
</dbReference>
<dbReference type="InterPro" id="IPR015883">
    <property type="entry name" value="Glyco_hydro_20_cat"/>
</dbReference>
<dbReference type="HOGENOM" id="CLU_007082_5_1_0"/>
<keyword evidence="10" id="KW-1185">Reference proteome</keyword>
<dbReference type="Gene3D" id="3.20.20.80">
    <property type="entry name" value="Glycosidases"/>
    <property type="match status" value="1"/>
</dbReference>
<dbReference type="GO" id="GO:0016020">
    <property type="term" value="C:membrane"/>
    <property type="evidence" value="ECO:0007669"/>
    <property type="project" value="TreeGrafter"/>
</dbReference>
<feature type="active site" description="Proton donor" evidence="6">
    <location>
        <position position="323"/>
    </location>
</feature>
<dbReference type="SUPFAM" id="SSF51445">
    <property type="entry name" value="(Trans)glycosidases"/>
    <property type="match status" value="1"/>
</dbReference>
<evidence type="ECO:0000313" key="10">
    <source>
        <dbReference type="Proteomes" id="UP000027982"/>
    </source>
</evidence>
<protein>
    <recommendedName>
        <fullName evidence="3">beta-N-acetylhexosaminidase</fullName>
        <ecNumber evidence="3">3.2.1.52</ecNumber>
    </recommendedName>
</protein>
<dbReference type="GO" id="GO:0005975">
    <property type="term" value="P:carbohydrate metabolic process"/>
    <property type="evidence" value="ECO:0007669"/>
    <property type="project" value="InterPro"/>
</dbReference>
<evidence type="ECO:0000256" key="6">
    <source>
        <dbReference type="PIRSR" id="PIRSR625705-1"/>
    </source>
</evidence>
<keyword evidence="4" id="KW-0378">Hydrolase</keyword>
<dbReference type="PANTHER" id="PTHR22600">
    <property type="entry name" value="BETA-HEXOSAMINIDASE"/>
    <property type="match status" value="1"/>
</dbReference>
<dbReference type="PANTHER" id="PTHR22600:SF57">
    <property type="entry name" value="BETA-N-ACETYLHEXOSAMINIDASE"/>
    <property type="match status" value="1"/>
</dbReference>
<feature type="domain" description="Glycoside hydrolase family 20 catalytic" evidence="7">
    <location>
        <begin position="150"/>
        <end position="493"/>
    </location>
</feature>
<dbReference type="Proteomes" id="UP000027982">
    <property type="component" value="Chromosome"/>
</dbReference>
<dbReference type="PRINTS" id="PR00738">
    <property type="entry name" value="GLHYDRLASE20"/>
</dbReference>
<dbReference type="GO" id="GO:0030203">
    <property type="term" value="P:glycosaminoglycan metabolic process"/>
    <property type="evidence" value="ECO:0007669"/>
    <property type="project" value="TreeGrafter"/>
</dbReference>
<evidence type="ECO:0000259" key="8">
    <source>
        <dbReference type="Pfam" id="PF02838"/>
    </source>
</evidence>
<dbReference type="EC" id="3.2.1.52" evidence="3"/>
<dbReference type="InterPro" id="IPR017853">
    <property type="entry name" value="GH"/>
</dbReference>
<dbReference type="InterPro" id="IPR025705">
    <property type="entry name" value="Beta_hexosaminidase_sua/sub"/>
</dbReference>
<dbReference type="KEGG" id="fgi:OP10G_1938"/>
<dbReference type="CDD" id="cd06563">
    <property type="entry name" value="GH20_chitobiase-like"/>
    <property type="match status" value="1"/>
</dbReference>
<evidence type="ECO:0000256" key="2">
    <source>
        <dbReference type="ARBA" id="ARBA00006285"/>
    </source>
</evidence>
<name>A0A068NPC6_FIMGI</name>
<sequence length="527" mass="59179">MLLLAAIALAQTPASISIVPRPGLLRMSVGHFDLRADTRVAVTPETRGLGDMLQGYLRPGTGLPLDLTDRAGRNTIVLRLDRKLANLGAEGYQLDASRDRITIQAFAPAGVFYGIQTLRQMLPSDTLRKASVGRPRWQVPCAWIEDKPRFVWRGALVDVSRHFMPKEAVLRFIDGLAFHKLNTFHIHLTDDQGWRVEIKKYPKLTTVGAWHKANELTGDPTTWKTMPDGGFYSQDDIREIVAYAQARFINVVPEIEMPGHSMAIIASYPEYGNTGKQFEVPPVNGYSPDVVNASEHTVKFYQDVLTEVMELFPSKFIHVGGDEVGKDPWKKNPEMQAQIKRLGLKNEDELQSWFIRQMDTFLTQHGRRLIGWDEILEGGLAPGATVMSWRGIEGGIAAAKAGHDVVMAPTSNTYLDYYQSTNHDHEPRAIGGYVPLEKVYAYEPIPKDLTSAEAVHVLGAQGQLWTEYIPDPRHLEYMAYPRLCALAELTWSPAEGKSYPDFLNRLAPHLERLAKMDINFRPLDPGR</sequence>
<dbReference type="STRING" id="661478.OP10G_1938"/>
<dbReference type="PIRSF" id="PIRSF001093">
    <property type="entry name" value="B-hxosamndse_ab_euk"/>
    <property type="match status" value="1"/>
</dbReference>
<gene>
    <name evidence="9" type="ORF">OP10G_1938</name>
</gene>
<proteinExistence type="inferred from homology"/>
<dbReference type="AlphaFoldDB" id="A0A068NPC6"/>
<accession>A0A068NPC6</accession>
<reference evidence="9 10" key="1">
    <citation type="journal article" date="2014" name="PLoS ONE">
        <title>The first complete genome sequence of the class fimbriimonadia in the phylum armatimonadetes.</title>
        <authorList>
            <person name="Hu Z.Y."/>
            <person name="Wang Y.Z."/>
            <person name="Im W.T."/>
            <person name="Wang S.Y."/>
            <person name="Zhao G.P."/>
            <person name="Zheng H.J."/>
            <person name="Quan Z.X."/>
        </authorList>
    </citation>
    <scope>NUCLEOTIDE SEQUENCE [LARGE SCALE GENOMIC DNA]</scope>
    <source>
        <strain evidence="9">Gsoil 348</strain>
    </source>
</reference>
<evidence type="ECO:0000256" key="3">
    <source>
        <dbReference type="ARBA" id="ARBA00012663"/>
    </source>
</evidence>
<dbReference type="Pfam" id="PF00728">
    <property type="entry name" value="Glyco_hydro_20"/>
    <property type="match status" value="1"/>
</dbReference>
<feature type="domain" description="Beta-hexosaminidase bacterial type N-terminal" evidence="8">
    <location>
        <begin position="16"/>
        <end position="146"/>
    </location>
</feature>